<reference evidence="3 4" key="1">
    <citation type="journal article" date="2009" name="Stand. Genomic Sci.">
        <title>Complete genome sequence of Methanocorpusculum labreanum type strain Z.</title>
        <authorList>
            <person name="Anderson I.J."/>
            <person name="Sieprawska-Lupa M."/>
            <person name="Goltsman E."/>
            <person name="Lapidus A."/>
            <person name="Copeland A."/>
            <person name="Glavina Del Rio T."/>
            <person name="Tice H."/>
            <person name="Dalin E."/>
            <person name="Barry K."/>
            <person name="Pitluck S."/>
            <person name="Hauser L."/>
            <person name="Land M."/>
            <person name="Lucas S."/>
            <person name="Richardson P."/>
            <person name="Whitman W.B."/>
            <person name="Kyrpides N.C."/>
        </authorList>
    </citation>
    <scope>NUCLEOTIDE SEQUENCE [LARGE SCALE GENOMIC DNA]</scope>
    <source>
        <strain evidence="4">ATCC 43576 / DSM 4855 / Z</strain>
    </source>
</reference>
<feature type="domain" description="Glycosyltransferase subfamily 4-like N-terminal" evidence="2">
    <location>
        <begin position="20"/>
        <end position="183"/>
    </location>
</feature>
<dbReference type="CAZy" id="GT4">
    <property type="family name" value="Glycosyltransferase Family 4"/>
</dbReference>
<dbReference type="EMBL" id="CP000559">
    <property type="protein sequence ID" value="ABN07072.1"/>
    <property type="molecule type" value="Genomic_DNA"/>
</dbReference>
<gene>
    <name evidence="3" type="ordered locus">Mlab_0901</name>
</gene>
<dbReference type="PANTHER" id="PTHR45947:SF3">
    <property type="entry name" value="SULFOQUINOVOSYL TRANSFERASE SQD2"/>
    <property type="match status" value="1"/>
</dbReference>
<dbReference type="Proteomes" id="UP000000365">
    <property type="component" value="Chromosome"/>
</dbReference>
<dbReference type="STRING" id="410358.Mlab_0901"/>
<keyword evidence="4" id="KW-1185">Reference proteome</keyword>
<dbReference type="InterPro" id="IPR001296">
    <property type="entry name" value="Glyco_trans_1"/>
</dbReference>
<accession>A2SRW6</accession>
<feature type="domain" description="Glycosyl transferase family 1" evidence="1">
    <location>
        <begin position="191"/>
        <end position="347"/>
    </location>
</feature>
<organism evidence="3 4">
    <name type="scientific">Methanocorpusculum labreanum (strain ATCC 43576 / DSM 4855 / Z)</name>
    <dbReference type="NCBI Taxonomy" id="410358"/>
    <lineage>
        <taxon>Archaea</taxon>
        <taxon>Methanobacteriati</taxon>
        <taxon>Methanobacteriota</taxon>
        <taxon>Stenosarchaea group</taxon>
        <taxon>Methanomicrobia</taxon>
        <taxon>Methanomicrobiales</taxon>
        <taxon>Methanocorpusculaceae</taxon>
        <taxon>Methanocorpusculum</taxon>
    </lineage>
</organism>
<dbReference type="GO" id="GO:0016757">
    <property type="term" value="F:glycosyltransferase activity"/>
    <property type="evidence" value="ECO:0007669"/>
    <property type="project" value="InterPro"/>
</dbReference>
<evidence type="ECO:0000259" key="2">
    <source>
        <dbReference type="Pfam" id="PF13439"/>
    </source>
</evidence>
<dbReference type="eggNOG" id="arCOG01403">
    <property type="taxonomic scope" value="Archaea"/>
</dbReference>
<keyword evidence="3" id="KW-0808">Transferase</keyword>
<dbReference type="SUPFAM" id="SSF53756">
    <property type="entry name" value="UDP-Glycosyltransferase/glycogen phosphorylase"/>
    <property type="match status" value="1"/>
</dbReference>
<name>A2SRW6_METLZ</name>
<evidence type="ECO:0000313" key="3">
    <source>
        <dbReference type="EMBL" id="ABN07072.1"/>
    </source>
</evidence>
<dbReference type="CDD" id="cd03801">
    <property type="entry name" value="GT4_PimA-like"/>
    <property type="match status" value="1"/>
</dbReference>
<dbReference type="Pfam" id="PF00534">
    <property type="entry name" value="Glycos_transf_1"/>
    <property type="match status" value="1"/>
</dbReference>
<dbReference type="InterPro" id="IPR028098">
    <property type="entry name" value="Glyco_trans_4-like_N"/>
</dbReference>
<dbReference type="InterPro" id="IPR050194">
    <property type="entry name" value="Glycosyltransferase_grp1"/>
</dbReference>
<dbReference type="Pfam" id="PF13439">
    <property type="entry name" value="Glyco_transf_4"/>
    <property type="match status" value="1"/>
</dbReference>
<dbReference type="KEGG" id="mla:Mlab_0901"/>
<proteinExistence type="predicted"/>
<dbReference type="PANTHER" id="PTHR45947">
    <property type="entry name" value="SULFOQUINOVOSYL TRANSFERASE SQD2"/>
    <property type="match status" value="1"/>
</dbReference>
<dbReference type="AlphaFoldDB" id="A2SRW6"/>
<dbReference type="HOGENOM" id="CLU_009583_2_1_2"/>
<evidence type="ECO:0000259" key="1">
    <source>
        <dbReference type="Pfam" id="PF00534"/>
    </source>
</evidence>
<dbReference type="Gene3D" id="3.40.50.2000">
    <property type="entry name" value="Glycogen Phosphorylase B"/>
    <property type="match status" value="2"/>
</dbReference>
<evidence type="ECO:0000313" key="4">
    <source>
        <dbReference type="Proteomes" id="UP000000365"/>
    </source>
</evidence>
<sequence length="372" mass="42087">MEYCNMKILRVSSDLYPAFVGGIALHVHELSVMQSKMGHDVTVYTSIWTNEPLYEDRGDYDVIRFKGFTIFRNSITLKLLSALISNAKNYDVVHAHSQLYCSTLFCVIGKRIKKFPLIITNHGLVSQTVPLWIQKIYMMTIGSFVLKSADYIITYTIDEKKLLVDYGVDPSKIIIIHNGINVEKFLIPLNVDKKKQILWIGKYVPGKGVEYLVEGFADFSHNYPDYSLLMIGRGPGKDMICNKIDQLSLNQKIKMVDFIPNDELQIIYEESMIFISPSLAEGVPKTMLEAMVCGLPVISTDLPQLVDIVEGCGIIIPCRDPSAICHALEQMTTDPQFMAQCGENGRTKVLSNYDWRDTVEKTNELFTKLISS</sequence>
<protein>
    <submittedName>
        <fullName evidence="3">Glycosyl transferase, group 1</fullName>
    </submittedName>
</protein>